<comment type="subcellular location">
    <subcellularLocation>
        <location evidence="1">Cell membrane</location>
        <topology evidence="1">Multi-pass membrane protein</topology>
    </subcellularLocation>
</comment>
<keyword evidence="4 8" id="KW-0812">Transmembrane</keyword>
<evidence type="ECO:0000256" key="5">
    <source>
        <dbReference type="ARBA" id="ARBA00022801"/>
    </source>
</evidence>
<keyword evidence="6 8" id="KW-1133">Transmembrane helix</keyword>
<dbReference type="GO" id="GO:0008233">
    <property type="term" value="F:peptidase activity"/>
    <property type="evidence" value="ECO:0007669"/>
    <property type="project" value="UniProtKB-KW"/>
</dbReference>
<evidence type="ECO:0000256" key="4">
    <source>
        <dbReference type="ARBA" id="ARBA00022692"/>
    </source>
</evidence>
<dbReference type="EMBL" id="FTOE01000001">
    <property type="protein sequence ID" value="SIS47623.1"/>
    <property type="molecule type" value="Genomic_DNA"/>
</dbReference>
<feature type="transmembrane region" description="Helical" evidence="8">
    <location>
        <begin position="45"/>
        <end position="67"/>
    </location>
</feature>
<keyword evidence="7 8" id="KW-0472">Membrane</keyword>
<reference evidence="11" key="1">
    <citation type="submission" date="2017-01" db="EMBL/GenBank/DDBJ databases">
        <authorList>
            <person name="Varghese N."/>
            <person name="Submissions S."/>
        </authorList>
    </citation>
    <scope>NUCLEOTIDE SEQUENCE [LARGE SCALE GENOMIC DNA]</scope>
    <source>
        <strain evidence="11">DSM 22306</strain>
    </source>
</reference>
<dbReference type="Pfam" id="PF09721">
    <property type="entry name" value="Exosortase_EpsH"/>
    <property type="match status" value="1"/>
</dbReference>
<dbReference type="InterPro" id="IPR013426">
    <property type="entry name" value="EpsH-like"/>
</dbReference>
<accession>A0A1N7JE32</accession>
<dbReference type="GO" id="GO:0006508">
    <property type="term" value="P:proteolysis"/>
    <property type="evidence" value="ECO:0007669"/>
    <property type="project" value="UniProtKB-KW"/>
</dbReference>
<evidence type="ECO:0000256" key="6">
    <source>
        <dbReference type="ARBA" id="ARBA00022989"/>
    </source>
</evidence>
<dbReference type="InterPro" id="IPR017540">
    <property type="entry name" value="Exosortase-1"/>
</dbReference>
<dbReference type="Proteomes" id="UP000185999">
    <property type="component" value="Unassembled WGS sequence"/>
</dbReference>
<evidence type="ECO:0000313" key="11">
    <source>
        <dbReference type="Proteomes" id="UP000185999"/>
    </source>
</evidence>
<keyword evidence="3" id="KW-0645">Protease</keyword>
<feature type="transmembrane region" description="Helical" evidence="8">
    <location>
        <begin position="79"/>
        <end position="98"/>
    </location>
</feature>
<evidence type="ECO:0000256" key="2">
    <source>
        <dbReference type="ARBA" id="ARBA00022475"/>
    </source>
</evidence>
<dbReference type="NCBIfam" id="TIGR02914">
    <property type="entry name" value="EpsI_fam"/>
    <property type="match status" value="1"/>
</dbReference>
<evidence type="ECO:0000313" key="10">
    <source>
        <dbReference type="EMBL" id="SIS47623.1"/>
    </source>
</evidence>
<dbReference type="AlphaFoldDB" id="A0A1N7JE32"/>
<evidence type="ECO:0000256" key="7">
    <source>
        <dbReference type="ARBA" id="ARBA00023136"/>
    </source>
</evidence>
<evidence type="ECO:0000256" key="8">
    <source>
        <dbReference type="SAM" id="Phobius"/>
    </source>
</evidence>
<name>A0A1N7JE32_9GAMM</name>
<dbReference type="InterPro" id="IPR019127">
    <property type="entry name" value="Exosortase"/>
</dbReference>
<evidence type="ECO:0000256" key="3">
    <source>
        <dbReference type="ARBA" id="ARBA00022670"/>
    </source>
</evidence>
<feature type="transmembrane region" description="Helical" evidence="8">
    <location>
        <begin position="20"/>
        <end position="39"/>
    </location>
</feature>
<protein>
    <submittedName>
        <fullName evidence="10">Exosortase A</fullName>
    </submittedName>
</protein>
<feature type="transmembrane region" description="Helical" evidence="8">
    <location>
        <begin position="259"/>
        <end position="279"/>
    </location>
</feature>
<dbReference type="Pfam" id="PF11984">
    <property type="entry name" value="DUF3485"/>
    <property type="match status" value="1"/>
</dbReference>
<evidence type="ECO:0000256" key="1">
    <source>
        <dbReference type="ARBA" id="ARBA00004651"/>
    </source>
</evidence>
<evidence type="ECO:0000259" key="9">
    <source>
        <dbReference type="Pfam" id="PF11984"/>
    </source>
</evidence>
<feature type="transmembrane region" description="Helical" evidence="8">
    <location>
        <begin position="104"/>
        <end position="122"/>
    </location>
</feature>
<dbReference type="RefSeq" id="WP_054343144.1">
    <property type="nucleotide sequence ID" value="NZ_FTOE01000001.1"/>
</dbReference>
<feature type="transmembrane region" description="Helical" evidence="8">
    <location>
        <begin position="194"/>
        <end position="212"/>
    </location>
</feature>
<feature type="transmembrane region" description="Helical" evidence="8">
    <location>
        <begin position="219"/>
        <end position="239"/>
    </location>
</feature>
<sequence length="520" mass="58931">MTLLAKDQAISAEYNPWKYYLPLVIVYLLVFSALFYETVWSMVSIWIRSETFAHAFLILPLSIWLVWEKRAYLRYEQPEFSWLGMVALFGAGFLWLFGYLVDALVVQQFTWVAAFIAGIWAILGNRIAWLIAFPLAFLFFLVPAGEDLVPAMMEFTADFTVALVRLTGIPVYREGLFFTLPSGNWSVVEACSGIRYLIASVTLGCLYAYLTYSSMKKRLIFIVISIIVPVIANGFRAYIIVMLGHMSDMTIATGVDHLIYGWLFFGLVIFLLITIGSWFRDPEVAEKPPVKHIINIPENHHGFRQALPSTLAALALIAIWPVFAYAIQNKATLLPATQMSAITDVKNWKTVEQSHWDWQPVSPGSEELSQYFEQQNVRVGMYLQYYFTQHQGAELINSQNLIVDPTLKAWRVAGQKPVSISLGSHRVDVDQTLLKGPNSTLLIWSWYRVGDYYTSNKYIAKLMEGLARLTFDRQDAGKITVAIQLDKEGQEAERATLLQSFLTGILPEIENTVDHVAGVK</sequence>
<proteinExistence type="predicted"/>
<dbReference type="NCBIfam" id="TIGR04178">
    <property type="entry name" value="exo_archaeo"/>
    <property type="match status" value="1"/>
</dbReference>
<dbReference type="NCBIfam" id="TIGR03109">
    <property type="entry name" value="exosort_XrtA"/>
    <property type="match status" value="1"/>
</dbReference>
<dbReference type="GO" id="GO:0005886">
    <property type="term" value="C:plasma membrane"/>
    <property type="evidence" value="ECO:0007669"/>
    <property type="project" value="UniProtKB-SubCell"/>
</dbReference>
<dbReference type="STRING" id="619304.SAMN05421760_1011020"/>
<dbReference type="InterPro" id="IPR026392">
    <property type="entry name" value="Exo/Archaeosortase_dom"/>
</dbReference>
<feature type="domain" description="Methanolan biosynthesis EpsI" evidence="9">
    <location>
        <begin position="312"/>
        <end position="510"/>
    </location>
</feature>
<keyword evidence="2" id="KW-1003">Cell membrane</keyword>
<dbReference type="InterPro" id="IPR014263">
    <property type="entry name" value="Methanolan_biosynth_EpsI"/>
</dbReference>
<gene>
    <name evidence="10" type="ORF">SAMN05421760_1011020</name>
</gene>
<dbReference type="OrthoDB" id="9797363at2"/>
<feature type="transmembrane region" description="Helical" evidence="8">
    <location>
        <begin position="127"/>
        <end position="145"/>
    </location>
</feature>
<organism evidence="10 11">
    <name type="scientific">Neptunomonas antarctica</name>
    <dbReference type="NCBI Taxonomy" id="619304"/>
    <lineage>
        <taxon>Bacteria</taxon>
        <taxon>Pseudomonadati</taxon>
        <taxon>Pseudomonadota</taxon>
        <taxon>Gammaproteobacteria</taxon>
        <taxon>Oceanospirillales</taxon>
        <taxon>Oceanospirillaceae</taxon>
        <taxon>Neptunomonas</taxon>
    </lineage>
</organism>
<keyword evidence="5" id="KW-0378">Hydrolase</keyword>
<keyword evidence="11" id="KW-1185">Reference proteome</keyword>
<dbReference type="NCBIfam" id="TIGR02602">
    <property type="entry name" value="8TM_EpsH"/>
    <property type="match status" value="1"/>
</dbReference>
<feature type="transmembrane region" description="Helical" evidence="8">
    <location>
        <begin position="306"/>
        <end position="327"/>
    </location>
</feature>